<organism evidence="9 11">
    <name type="scientific">Uruburuella suis</name>
    <dbReference type="NCBI Taxonomy" id="252130"/>
    <lineage>
        <taxon>Bacteria</taxon>
        <taxon>Pseudomonadati</taxon>
        <taxon>Pseudomonadota</taxon>
        <taxon>Betaproteobacteria</taxon>
        <taxon>Neisseriales</taxon>
        <taxon>Neisseriaceae</taxon>
        <taxon>Uruburuella</taxon>
    </lineage>
</organism>
<evidence type="ECO:0000256" key="1">
    <source>
        <dbReference type="ARBA" id="ARBA00004418"/>
    </source>
</evidence>
<dbReference type="PANTHER" id="PTHR38102:SF1">
    <property type="entry name" value="PERIPLASMIC CHAPERONE SPY"/>
    <property type="match status" value="1"/>
</dbReference>
<feature type="region of interest" description="Disordered" evidence="6">
    <location>
        <begin position="142"/>
        <end position="180"/>
    </location>
</feature>
<evidence type="ECO:0000313" key="10">
    <source>
        <dbReference type="Proteomes" id="UP000294721"/>
    </source>
</evidence>
<keyword evidence="4" id="KW-0574">Periplasm</keyword>
<dbReference type="Gene3D" id="1.20.120.1490">
    <property type="match status" value="1"/>
</dbReference>
<evidence type="ECO:0000256" key="2">
    <source>
        <dbReference type="ARBA" id="ARBA00008441"/>
    </source>
</evidence>
<dbReference type="GO" id="GO:0030288">
    <property type="term" value="C:outer membrane-bounded periplasmic space"/>
    <property type="evidence" value="ECO:0007669"/>
    <property type="project" value="TreeGrafter"/>
</dbReference>
<reference evidence="8 10" key="1">
    <citation type="submission" date="2019-03" db="EMBL/GenBank/DDBJ databases">
        <title>Genomic Encyclopedia of Type Strains, Phase IV (KMG-IV): sequencing the most valuable type-strain genomes for metagenomic binning, comparative biology and taxonomic classification.</title>
        <authorList>
            <person name="Goeker M."/>
        </authorList>
    </citation>
    <scope>NUCLEOTIDE SEQUENCE [LARGE SCALE GENOMIC DNA]</scope>
    <source>
        <strain evidence="8 10">DSM 17474</strain>
    </source>
</reference>
<keyword evidence="10" id="KW-1185">Reference proteome</keyword>
<dbReference type="EMBL" id="SLXE01000003">
    <property type="protein sequence ID" value="TCP09314.1"/>
    <property type="molecule type" value="Genomic_DNA"/>
</dbReference>
<evidence type="ECO:0000256" key="5">
    <source>
        <dbReference type="SAM" id="Coils"/>
    </source>
</evidence>
<evidence type="ECO:0000256" key="4">
    <source>
        <dbReference type="ARBA" id="ARBA00022764"/>
    </source>
</evidence>
<dbReference type="GO" id="GO:0051082">
    <property type="term" value="F:unfolded protein binding"/>
    <property type="evidence" value="ECO:0007669"/>
    <property type="project" value="TreeGrafter"/>
</dbReference>
<feature type="signal peptide" evidence="7">
    <location>
        <begin position="1"/>
        <end position="21"/>
    </location>
</feature>
<evidence type="ECO:0000256" key="7">
    <source>
        <dbReference type="SAM" id="SignalP"/>
    </source>
</evidence>
<protein>
    <submittedName>
        <fullName evidence="8">LTXXQ motif family protein</fullName>
    </submittedName>
    <submittedName>
        <fullName evidence="9">Spy/CpxP family protein refolding chaperone</fullName>
    </submittedName>
</protein>
<dbReference type="PIRSF" id="PIRSF034445">
    <property type="entry name" value="CpxP_Spy"/>
    <property type="match status" value="1"/>
</dbReference>
<dbReference type="EMBL" id="CP091507">
    <property type="protein sequence ID" value="UOO79474.1"/>
    <property type="molecule type" value="Genomic_DNA"/>
</dbReference>
<accession>A0AAE9GUZ1</accession>
<reference evidence="9" key="2">
    <citation type="submission" date="2021-12" db="EMBL/GenBank/DDBJ databases">
        <authorList>
            <person name="Veyrier F.J."/>
        </authorList>
    </citation>
    <scope>NUCLEOTIDE SEQUENCE</scope>
    <source>
        <strain evidence="9">1258/02</strain>
    </source>
</reference>
<proteinExistence type="inferred from homology"/>
<dbReference type="InterPro" id="IPR052211">
    <property type="entry name" value="Cpx_auxiliary_protein"/>
</dbReference>
<dbReference type="Proteomes" id="UP000829756">
    <property type="component" value="Chromosome"/>
</dbReference>
<gene>
    <name evidence="8" type="ORF">EV680_10355</name>
    <name evidence="9" type="ORF">LVJ78_00095</name>
</gene>
<evidence type="ECO:0000256" key="6">
    <source>
        <dbReference type="SAM" id="MobiDB-lite"/>
    </source>
</evidence>
<name>A0AAE9GUZ1_9NEIS</name>
<dbReference type="PANTHER" id="PTHR38102">
    <property type="entry name" value="PERIPLASMIC CHAPERONE SPY"/>
    <property type="match status" value="1"/>
</dbReference>
<keyword evidence="5" id="KW-0175">Coiled coil</keyword>
<reference evidence="9" key="3">
    <citation type="journal article" date="2022" name="Res Sq">
        <title>Evolution of multicellular longitudinally dividing oral cavity symbionts (Neisseriaceae).</title>
        <authorList>
            <person name="Nyongesa S."/>
            <person name="Weber P."/>
            <person name="Bernet E."/>
            <person name="Pullido F."/>
            <person name="Nieckarz M."/>
            <person name="Delaby M."/>
            <person name="Nieves C."/>
            <person name="Viehboeck T."/>
            <person name="Krause N."/>
            <person name="Rivera-Millot A."/>
            <person name="Nakamura A."/>
            <person name="Vischer N."/>
            <person name="VanNieuwenhze M."/>
            <person name="Brun Y."/>
            <person name="Cava F."/>
            <person name="Bulgheresi S."/>
            <person name="Veyrier F."/>
        </authorList>
    </citation>
    <scope>NUCLEOTIDE SEQUENCE</scope>
    <source>
        <strain evidence="9">1258/02</strain>
    </source>
</reference>
<evidence type="ECO:0000313" key="8">
    <source>
        <dbReference type="EMBL" id="TCP09314.1"/>
    </source>
</evidence>
<dbReference type="InterPro" id="IPR012899">
    <property type="entry name" value="LTXXQ"/>
</dbReference>
<sequence>MKKITAIAAAALLGITGAAVAADSAANMQQPKQTREFKRGELPRDLQALNLSATQKTRIQAILQEGRPAQTELSEAQRNQMRAQAQAHRAAEQSLIANKTFDEAAARRLIAEREQARAQSQQRHADLEMQQLKKRHAIFQVLTPAQQKQWQESQNKRAERGDRPGKPRQMPQQERQAPQR</sequence>
<dbReference type="KEGG" id="usu:LVJ78_00095"/>
<dbReference type="RefSeq" id="WP_165870888.1">
    <property type="nucleotide sequence ID" value="NZ_CALJUB010000219.1"/>
</dbReference>
<dbReference type="AlphaFoldDB" id="A0AAE9GUZ1"/>
<feature type="compositionally biased region" description="Polar residues" evidence="6">
    <location>
        <begin position="143"/>
        <end position="153"/>
    </location>
</feature>
<feature type="coiled-coil region" evidence="5">
    <location>
        <begin position="73"/>
        <end position="130"/>
    </location>
</feature>
<keyword evidence="3 7" id="KW-0732">Signal</keyword>
<dbReference type="Proteomes" id="UP000294721">
    <property type="component" value="Unassembled WGS sequence"/>
</dbReference>
<comment type="subcellular location">
    <subcellularLocation>
        <location evidence="1">Periplasm</location>
    </subcellularLocation>
</comment>
<evidence type="ECO:0000313" key="9">
    <source>
        <dbReference type="EMBL" id="UOO79474.1"/>
    </source>
</evidence>
<feature type="compositionally biased region" description="Basic and acidic residues" evidence="6">
    <location>
        <begin position="154"/>
        <end position="165"/>
    </location>
</feature>
<feature type="chain" id="PRO_5042073634" evidence="7">
    <location>
        <begin position="22"/>
        <end position="180"/>
    </location>
</feature>
<comment type="similarity">
    <text evidence="2">Belongs to the CpxP/Spy family.</text>
</comment>
<evidence type="ECO:0000256" key="3">
    <source>
        <dbReference type="ARBA" id="ARBA00022729"/>
    </source>
</evidence>
<evidence type="ECO:0000313" key="11">
    <source>
        <dbReference type="Proteomes" id="UP000829756"/>
    </source>
</evidence>
<feature type="compositionally biased region" description="Polar residues" evidence="6">
    <location>
        <begin position="170"/>
        <end position="180"/>
    </location>
</feature>